<accession>A0AAE1BZQ3</accession>
<feature type="compositionally biased region" description="Polar residues" evidence="1">
    <location>
        <begin position="24"/>
        <end position="51"/>
    </location>
</feature>
<dbReference type="EMBL" id="JAUTXT010000024">
    <property type="protein sequence ID" value="KAK3673535.1"/>
    <property type="molecule type" value="Genomic_DNA"/>
</dbReference>
<evidence type="ECO:0000313" key="3">
    <source>
        <dbReference type="Proteomes" id="UP001274830"/>
    </source>
</evidence>
<evidence type="ECO:0000313" key="2">
    <source>
        <dbReference type="EMBL" id="KAK3673535.1"/>
    </source>
</evidence>
<comment type="caution">
    <text evidence="2">The sequence shown here is derived from an EMBL/GenBank/DDBJ whole genome shotgun (WGS) entry which is preliminary data.</text>
</comment>
<name>A0AAE1BZQ3_9PEZI</name>
<reference evidence="2" key="1">
    <citation type="submission" date="2023-07" db="EMBL/GenBank/DDBJ databases">
        <title>Black Yeasts Isolated from many extreme environments.</title>
        <authorList>
            <person name="Coleine C."/>
            <person name="Stajich J.E."/>
            <person name="Selbmann L."/>
        </authorList>
    </citation>
    <scope>NUCLEOTIDE SEQUENCE</scope>
    <source>
        <strain evidence="2">CCFEE 5485</strain>
    </source>
</reference>
<feature type="compositionally biased region" description="Polar residues" evidence="1">
    <location>
        <begin position="1"/>
        <end position="16"/>
    </location>
</feature>
<proteinExistence type="predicted"/>
<dbReference type="Proteomes" id="UP001274830">
    <property type="component" value="Unassembled WGS sequence"/>
</dbReference>
<evidence type="ECO:0000256" key="1">
    <source>
        <dbReference type="SAM" id="MobiDB-lite"/>
    </source>
</evidence>
<organism evidence="2 3">
    <name type="scientific">Recurvomyces mirabilis</name>
    <dbReference type="NCBI Taxonomy" id="574656"/>
    <lineage>
        <taxon>Eukaryota</taxon>
        <taxon>Fungi</taxon>
        <taxon>Dikarya</taxon>
        <taxon>Ascomycota</taxon>
        <taxon>Pezizomycotina</taxon>
        <taxon>Dothideomycetes</taxon>
        <taxon>Dothideomycetidae</taxon>
        <taxon>Mycosphaerellales</taxon>
        <taxon>Teratosphaeriaceae</taxon>
        <taxon>Recurvomyces</taxon>
    </lineage>
</organism>
<protein>
    <submittedName>
        <fullName evidence="2">Uncharacterized protein</fullName>
    </submittedName>
</protein>
<gene>
    <name evidence="2" type="ORF">LTR78_006439</name>
</gene>
<feature type="compositionally biased region" description="Low complexity" evidence="1">
    <location>
        <begin position="184"/>
        <end position="201"/>
    </location>
</feature>
<dbReference type="AlphaFoldDB" id="A0AAE1BZQ3"/>
<keyword evidence="3" id="KW-1185">Reference proteome</keyword>
<feature type="region of interest" description="Disordered" evidence="1">
    <location>
        <begin position="179"/>
        <end position="214"/>
    </location>
</feature>
<sequence>MEIVNVLSTSVHSPEMNSGKMHASNKQSSNLPTADLQTGCTGKISQSNPSTMPCARYSRRVAIPKPCRPNLAEPRRSPLLFSQQLQLKNALPVAEEGPFLLPVQRAIGGKRGRTQFTGSHAECTSSCKGSQICPSTDVNEFERERKRSISFKVPEVGMAMNGACIAAVAASVEPLGQKNNSISAGNAPPGDNNDNNNNGNGKDSHPRRPAGILPALHGSHKWRYHENRRGQNFTCTCPEHSEIVSEAATWPGPSHFCLRCSLRVCTACNAYIDHAIQKRDHELNCPNQRAIAVVRWAVRAQARRRRKGEARRASRTE</sequence>
<feature type="region of interest" description="Disordered" evidence="1">
    <location>
        <begin position="1"/>
        <end position="51"/>
    </location>
</feature>